<keyword evidence="3" id="KW-1185">Reference proteome</keyword>
<keyword evidence="1" id="KW-1133">Transmembrane helix</keyword>
<comment type="caution">
    <text evidence="2">The sequence shown here is derived from an EMBL/GenBank/DDBJ whole genome shotgun (WGS) entry which is preliminary data.</text>
</comment>
<sequence>MRLRTITRTVRLAAEGFLLTGVILLCCKGIVPICTIVFLLMTGEITGKLFRIVGKPFKLLVVMLLLATFL</sequence>
<feature type="transmembrane region" description="Helical" evidence="1">
    <location>
        <begin position="12"/>
        <end position="40"/>
    </location>
</feature>
<evidence type="ECO:0000256" key="1">
    <source>
        <dbReference type="SAM" id="Phobius"/>
    </source>
</evidence>
<name>A0ABU3IM00_9BACE</name>
<dbReference type="Proteomes" id="UP001269297">
    <property type="component" value="Unassembled WGS sequence"/>
</dbReference>
<dbReference type="RefSeq" id="WP_138274460.1">
    <property type="nucleotide sequence ID" value="NZ_JAVSNG010000001.1"/>
</dbReference>
<protein>
    <recommendedName>
        <fullName evidence="4">AI-2E family transporter</fullName>
    </recommendedName>
</protein>
<evidence type="ECO:0000313" key="3">
    <source>
        <dbReference type="Proteomes" id="UP001269297"/>
    </source>
</evidence>
<keyword evidence="1" id="KW-0812">Transmembrane</keyword>
<evidence type="ECO:0008006" key="4">
    <source>
        <dbReference type="Google" id="ProtNLM"/>
    </source>
</evidence>
<keyword evidence="1" id="KW-0472">Membrane</keyword>
<gene>
    <name evidence="2" type="ORF">RO706_03315</name>
</gene>
<evidence type="ECO:0000313" key="2">
    <source>
        <dbReference type="EMBL" id="MDT4403246.1"/>
    </source>
</evidence>
<accession>A0ABU3IM00</accession>
<dbReference type="EMBL" id="JAVSNG010000001">
    <property type="protein sequence ID" value="MDT4403246.1"/>
    <property type="molecule type" value="Genomic_DNA"/>
</dbReference>
<reference evidence="3" key="1">
    <citation type="submission" date="2023-07" db="EMBL/GenBank/DDBJ databases">
        <title>Reintroducing virulent viruses to syntetic microbiomes.</title>
        <authorList>
            <person name="Wilde J."/>
            <person name="Boyes R."/>
            <person name="Robinson A.V."/>
            <person name="Daisley B.A."/>
            <person name="Allen-Vercoe E."/>
        </authorList>
    </citation>
    <scope>NUCLEOTIDE SEQUENCE [LARGE SCALE GENOMIC DNA]</scope>
    <source>
        <strain evidence="3">225S_1D6FAA</strain>
    </source>
</reference>
<proteinExistence type="predicted"/>
<organism evidence="2 3">
    <name type="scientific">Bacteroides koreensis</name>
    <dbReference type="NCBI Taxonomy" id="1912896"/>
    <lineage>
        <taxon>Bacteria</taxon>
        <taxon>Pseudomonadati</taxon>
        <taxon>Bacteroidota</taxon>
        <taxon>Bacteroidia</taxon>
        <taxon>Bacteroidales</taxon>
        <taxon>Bacteroidaceae</taxon>
        <taxon>Bacteroides</taxon>
    </lineage>
</organism>